<gene>
    <name evidence="1" type="ORF">BC643_4454</name>
</gene>
<reference evidence="1 2" key="1">
    <citation type="submission" date="2018-09" db="EMBL/GenBank/DDBJ databases">
        <title>Genomic Encyclopedia of Archaeal and Bacterial Type Strains, Phase II (KMG-II): from individual species to whole genera.</title>
        <authorList>
            <person name="Goeker M."/>
        </authorList>
    </citation>
    <scope>NUCLEOTIDE SEQUENCE [LARGE SCALE GENOMIC DNA]</scope>
    <source>
        <strain evidence="1 2">DSM 27148</strain>
    </source>
</reference>
<evidence type="ECO:0000313" key="2">
    <source>
        <dbReference type="Proteomes" id="UP000283387"/>
    </source>
</evidence>
<sequence>MVFYDYKMSNKKHRVGKSFSKALSGSEAALPDLFGMNVDELAELMNKWKDKNRLQQ</sequence>
<dbReference type="AlphaFoldDB" id="A0A419VVF7"/>
<protein>
    <submittedName>
        <fullName evidence="1">Uncharacterized protein</fullName>
    </submittedName>
</protein>
<dbReference type="Proteomes" id="UP000283387">
    <property type="component" value="Unassembled WGS sequence"/>
</dbReference>
<comment type="caution">
    <text evidence="1">The sequence shown here is derived from an EMBL/GenBank/DDBJ whole genome shotgun (WGS) entry which is preliminary data.</text>
</comment>
<keyword evidence="2" id="KW-1185">Reference proteome</keyword>
<proteinExistence type="predicted"/>
<dbReference type="EMBL" id="RAPN01000005">
    <property type="protein sequence ID" value="RKD86137.1"/>
    <property type="molecule type" value="Genomic_DNA"/>
</dbReference>
<accession>A0A419VVF7</accession>
<organism evidence="1 2">
    <name type="scientific">Mangrovibacterium diazotrophicum</name>
    <dbReference type="NCBI Taxonomy" id="1261403"/>
    <lineage>
        <taxon>Bacteria</taxon>
        <taxon>Pseudomonadati</taxon>
        <taxon>Bacteroidota</taxon>
        <taxon>Bacteroidia</taxon>
        <taxon>Marinilabiliales</taxon>
        <taxon>Prolixibacteraceae</taxon>
        <taxon>Mangrovibacterium</taxon>
    </lineage>
</organism>
<name>A0A419VVF7_9BACT</name>
<evidence type="ECO:0000313" key="1">
    <source>
        <dbReference type="EMBL" id="RKD86137.1"/>
    </source>
</evidence>